<evidence type="ECO:0000313" key="4">
    <source>
        <dbReference type="Proteomes" id="UP000621436"/>
    </source>
</evidence>
<dbReference type="PANTHER" id="PTHR30404:SF0">
    <property type="entry name" value="N-ACETYLMURAMOYL-L-ALANINE AMIDASE AMIC"/>
    <property type="match status" value="1"/>
</dbReference>
<dbReference type="Gene3D" id="3.40.630.40">
    <property type="entry name" value="Zn-dependent exopeptidases"/>
    <property type="match status" value="1"/>
</dbReference>
<gene>
    <name evidence="3" type="ORF">I0Q91_03950</name>
</gene>
<keyword evidence="4" id="KW-1185">Reference proteome</keyword>
<sequence length="191" mass="19864">MNKIKSIAIDVGHGGKDPGAVADLYDDGAARLANRGRLLEKDLNLRLGAEVFGQALEAGFDAHLLRGGDYDQSLGQRTDLANRLGVDLFLSIHHNGAASAAAGGTETFYFPGSQGGELAARLVQAAMVEALGLADRGIKAADNLHVLRATGMPAILIEPLFLTGEADQVILCDGGYFRRLAQAIVGGILGG</sequence>
<dbReference type="GO" id="GO:0009253">
    <property type="term" value="P:peptidoglycan catabolic process"/>
    <property type="evidence" value="ECO:0007669"/>
    <property type="project" value="InterPro"/>
</dbReference>
<dbReference type="EMBL" id="JADPIE010000002">
    <property type="protein sequence ID" value="MBF8436222.1"/>
    <property type="molecule type" value="Genomic_DNA"/>
</dbReference>
<dbReference type="Pfam" id="PF01520">
    <property type="entry name" value="Amidase_3"/>
    <property type="match status" value="1"/>
</dbReference>
<evidence type="ECO:0000259" key="2">
    <source>
        <dbReference type="SMART" id="SM00646"/>
    </source>
</evidence>
<evidence type="ECO:0000256" key="1">
    <source>
        <dbReference type="ARBA" id="ARBA00022801"/>
    </source>
</evidence>
<dbReference type="Proteomes" id="UP000621436">
    <property type="component" value="Unassembled WGS sequence"/>
</dbReference>
<comment type="caution">
    <text evidence="3">The sequence shown here is derived from an EMBL/GenBank/DDBJ whole genome shotgun (WGS) entry which is preliminary data.</text>
</comment>
<keyword evidence="1" id="KW-0378">Hydrolase</keyword>
<accession>A0A931ANZ1</accession>
<dbReference type="InterPro" id="IPR050695">
    <property type="entry name" value="N-acetylmuramoyl_amidase_3"/>
</dbReference>
<evidence type="ECO:0000313" key="3">
    <source>
        <dbReference type="EMBL" id="MBF8436222.1"/>
    </source>
</evidence>
<dbReference type="SUPFAM" id="SSF53187">
    <property type="entry name" value="Zn-dependent exopeptidases"/>
    <property type="match status" value="1"/>
</dbReference>
<dbReference type="SMART" id="SM00646">
    <property type="entry name" value="Ami_3"/>
    <property type="match status" value="1"/>
</dbReference>
<dbReference type="RefSeq" id="WP_270453021.1">
    <property type="nucleotide sequence ID" value="NZ_JADPIE010000002.1"/>
</dbReference>
<protein>
    <submittedName>
        <fullName evidence="3">N-acetylmuramoyl-L-alanine amidase</fullName>
    </submittedName>
</protein>
<reference evidence="3" key="1">
    <citation type="submission" date="2020-11" db="EMBL/GenBank/DDBJ databases">
        <title>Halonatronomonas betainensis gen. nov., sp. nov. a novel haloalkaliphilic representative of the family Halanaerobiacae capable of betaine degradation.</title>
        <authorList>
            <person name="Boltyanskaya Y."/>
            <person name="Kevbrin V."/>
            <person name="Detkova E."/>
            <person name="Grouzdev D.S."/>
            <person name="Koziaeva V."/>
            <person name="Zhilina T."/>
        </authorList>
    </citation>
    <scope>NUCLEOTIDE SEQUENCE</scope>
    <source>
        <strain evidence="3">Z-7014</strain>
    </source>
</reference>
<dbReference type="PANTHER" id="PTHR30404">
    <property type="entry name" value="N-ACETYLMURAMOYL-L-ALANINE AMIDASE"/>
    <property type="match status" value="1"/>
</dbReference>
<dbReference type="AlphaFoldDB" id="A0A931ANZ1"/>
<feature type="domain" description="MurNAc-LAA" evidence="2">
    <location>
        <begin position="78"/>
        <end position="189"/>
    </location>
</feature>
<proteinExistence type="predicted"/>
<dbReference type="GO" id="GO:0030288">
    <property type="term" value="C:outer membrane-bounded periplasmic space"/>
    <property type="evidence" value="ECO:0007669"/>
    <property type="project" value="TreeGrafter"/>
</dbReference>
<dbReference type="InterPro" id="IPR002508">
    <property type="entry name" value="MurNAc-LAA_cat"/>
</dbReference>
<dbReference type="CDD" id="cd02696">
    <property type="entry name" value="MurNAc-LAA"/>
    <property type="match status" value="1"/>
</dbReference>
<name>A0A931ANZ1_9FIRM</name>
<dbReference type="GO" id="GO:0008745">
    <property type="term" value="F:N-acetylmuramoyl-L-alanine amidase activity"/>
    <property type="evidence" value="ECO:0007669"/>
    <property type="project" value="InterPro"/>
</dbReference>
<organism evidence="3 4">
    <name type="scientific">Halonatronomonas betaini</name>
    <dbReference type="NCBI Taxonomy" id="2778430"/>
    <lineage>
        <taxon>Bacteria</taxon>
        <taxon>Bacillati</taxon>
        <taxon>Bacillota</taxon>
        <taxon>Clostridia</taxon>
        <taxon>Halanaerobiales</taxon>
        <taxon>Halarsenatibacteraceae</taxon>
        <taxon>Halonatronomonas</taxon>
    </lineage>
</organism>